<dbReference type="OrthoDB" id="5875034at2759"/>
<feature type="chain" id="PRO_5003403930" description="Domain of unknown function WSN domain-containing protein" evidence="1">
    <location>
        <begin position="20"/>
        <end position="487"/>
    </location>
</feature>
<dbReference type="OMA" id="INITYEM"/>
<protein>
    <recommendedName>
        <fullName evidence="4">Domain of unknown function WSN domain-containing protein</fullName>
    </recommendedName>
</protein>
<feature type="signal peptide" evidence="1">
    <location>
        <begin position="1"/>
        <end position="19"/>
    </location>
</feature>
<dbReference type="EMBL" id="GL379792">
    <property type="protein sequence ID" value="EGT54374.1"/>
    <property type="molecule type" value="Genomic_DNA"/>
</dbReference>
<evidence type="ECO:0000256" key="1">
    <source>
        <dbReference type="SAM" id="SignalP"/>
    </source>
</evidence>
<dbReference type="Proteomes" id="UP000008068">
    <property type="component" value="Unassembled WGS sequence"/>
</dbReference>
<organism evidence="3">
    <name type="scientific">Caenorhabditis brenneri</name>
    <name type="common">Nematode worm</name>
    <dbReference type="NCBI Taxonomy" id="135651"/>
    <lineage>
        <taxon>Eukaryota</taxon>
        <taxon>Metazoa</taxon>
        <taxon>Ecdysozoa</taxon>
        <taxon>Nematoda</taxon>
        <taxon>Chromadorea</taxon>
        <taxon>Rhabditida</taxon>
        <taxon>Rhabditina</taxon>
        <taxon>Rhabditomorpha</taxon>
        <taxon>Rhabditoidea</taxon>
        <taxon>Rhabditidae</taxon>
        <taxon>Peloderinae</taxon>
        <taxon>Caenorhabditis</taxon>
    </lineage>
</organism>
<dbReference type="InParanoid" id="G0MF38"/>
<evidence type="ECO:0008006" key="4">
    <source>
        <dbReference type="Google" id="ProtNLM"/>
    </source>
</evidence>
<dbReference type="AlphaFoldDB" id="G0MF38"/>
<proteinExistence type="predicted"/>
<name>G0MF38_CAEBE</name>
<evidence type="ECO:0000313" key="2">
    <source>
        <dbReference type="EMBL" id="EGT54374.1"/>
    </source>
</evidence>
<accession>G0MF38</accession>
<gene>
    <name evidence="2" type="ORF">CAEBREN_09703</name>
</gene>
<sequence>MLFTTFIVCLAFFPSWSSTTTIDEKAGILDEGLKALRKMTTGTGDPFASLKDFGQDIGKFMRATSSIYAIAEKNPPPGSDEYKMLNAFNTQVSEIMKKMDGDDEYDFYTGLKASFKEYETEVTLPIEKMKNYTDMIVDPEIKKTESDLRNYRRACTSAREGFLNEDGASMLKNNFSTYEEASKAFFDEILLGRGNKDIWDLATGDRCYIRELMVRTTFNHRRIDSFVKKLKNQLKDLEYIHENCAKVYATGIYPNFPANIILVLLYTPKWIDESMSAAWPVIHNHIFHDQIRNLVKQPENFDRKMLKKASELTSSILNNTGITNYKYEMLIVKAPKKNFQFHFANLTNNFYFDEGDFGFNTILVRRPFNYSNRMDQWNLEKKMRRLADYADELKINITYEMKDLYDSAKIADIAEGLKNKLGSFVSKNGFQGFAIARKWEKTPFKACSAIDDVQFSYDSFSAIYNFTYQNSGNMLQHCETFNFYFFS</sequence>
<dbReference type="HOGENOM" id="CLU_560472_0_0_1"/>
<reference evidence="3" key="1">
    <citation type="submission" date="2011-07" db="EMBL/GenBank/DDBJ databases">
        <authorList>
            <consortium name="Caenorhabditis brenneri Sequencing and Analysis Consortium"/>
            <person name="Wilson R.K."/>
        </authorList>
    </citation>
    <scope>NUCLEOTIDE SEQUENCE [LARGE SCALE GENOMIC DNA]</scope>
    <source>
        <strain evidence="3">PB2801</strain>
    </source>
</reference>
<keyword evidence="1" id="KW-0732">Signal</keyword>
<keyword evidence="3" id="KW-1185">Reference proteome</keyword>
<evidence type="ECO:0000313" key="3">
    <source>
        <dbReference type="Proteomes" id="UP000008068"/>
    </source>
</evidence>